<name>A0A2V1AZ20_9ASCO</name>
<feature type="transmembrane region" description="Helical" evidence="4">
    <location>
        <begin position="276"/>
        <end position="301"/>
    </location>
</feature>
<evidence type="ECO:0000256" key="3">
    <source>
        <dbReference type="SAM" id="MobiDB-lite"/>
    </source>
</evidence>
<dbReference type="InterPro" id="IPR007751">
    <property type="entry name" value="DUF676_lipase-like"/>
</dbReference>
<evidence type="ECO:0000256" key="1">
    <source>
        <dbReference type="ARBA" id="ARBA00007920"/>
    </source>
</evidence>
<dbReference type="EMBL" id="PKFO01000010">
    <property type="protein sequence ID" value="PVH23317.1"/>
    <property type="molecule type" value="Genomic_DNA"/>
</dbReference>
<dbReference type="Proteomes" id="UP000244309">
    <property type="component" value="Unassembled WGS sequence"/>
</dbReference>
<keyword evidence="2" id="KW-0443">Lipid metabolism</keyword>
<proteinExistence type="inferred from homology"/>
<dbReference type="GO" id="GO:0047372">
    <property type="term" value="F:monoacylglycerol lipase activity"/>
    <property type="evidence" value="ECO:0007669"/>
    <property type="project" value="TreeGrafter"/>
</dbReference>
<keyword evidence="7" id="KW-1185">Reference proteome</keyword>
<dbReference type="Pfam" id="PF05057">
    <property type="entry name" value="DUF676"/>
    <property type="match status" value="1"/>
</dbReference>
<dbReference type="AlphaFoldDB" id="A0A2V1AZ20"/>
<evidence type="ECO:0000259" key="5">
    <source>
        <dbReference type="Pfam" id="PF05057"/>
    </source>
</evidence>
<dbReference type="PANTHER" id="PTHR12482">
    <property type="entry name" value="LIPASE ROG1-RELATED-RELATED"/>
    <property type="match status" value="1"/>
</dbReference>
<accession>A0A2V1AZ20</accession>
<feature type="region of interest" description="Disordered" evidence="3">
    <location>
        <begin position="383"/>
        <end position="404"/>
    </location>
</feature>
<dbReference type="OrthoDB" id="273452at2759"/>
<keyword evidence="4" id="KW-0472">Membrane</keyword>
<dbReference type="SUPFAM" id="SSF53474">
    <property type="entry name" value="alpha/beta-Hydrolases"/>
    <property type="match status" value="1"/>
</dbReference>
<comment type="caution">
    <text evidence="6">The sequence shown here is derived from an EMBL/GenBank/DDBJ whole genome shotgun (WGS) entry which is preliminary data.</text>
</comment>
<dbReference type="GeneID" id="37008382"/>
<comment type="similarity">
    <text evidence="1">Belongs to the putative lipase ROG1 family.</text>
</comment>
<keyword evidence="2" id="KW-0442">Lipid degradation</keyword>
<dbReference type="PANTHER" id="PTHR12482:SF24">
    <property type="entry name" value="LIPID DROPLET PHOSPHOLIPASE 1"/>
    <property type="match status" value="1"/>
</dbReference>
<keyword evidence="4" id="KW-0812">Transmembrane</keyword>
<dbReference type="InterPro" id="IPR044294">
    <property type="entry name" value="Lipase-like"/>
</dbReference>
<dbReference type="GO" id="GO:0004622">
    <property type="term" value="F:phosphatidylcholine lysophospholipase activity"/>
    <property type="evidence" value="ECO:0007669"/>
    <property type="project" value="TreeGrafter"/>
</dbReference>
<dbReference type="InterPro" id="IPR029058">
    <property type="entry name" value="AB_hydrolase_fold"/>
</dbReference>
<reference evidence="6 7" key="1">
    <citation type="submission" date="2017-12" db="EMBL/GenBank/DDBJ databases">
        <title>Genome Sequence of a Multidrug-Resistant Candida haemulonii Isolate from a Patient with Chronic Leg Ulcers in Israel.</title>
        <authorList>
            <person name="Chow N.A."/>
            <person name="Gade L."/>
            <person name="Batra D."/>
            <person name="Rowe L.A."/>
            <person name="Ben-Ami R."/>
            <person name="Loparev V.N."/>
            <person name="Litvintseva A.P."/>
        </authorList>
    </citation>
    <scope>NUCLEOTIDE SEQUENCE [LARGE SCALE GENOMIC DNA]</scope>
    <source>
        <strain evidence="6 7">B11899</strain>
    </source>
</reference>
<evidence type="ECO:0000256" key="2">
    <source>
        <dbReference type="ARBA" id="ARBA00022963"/>
    </source>
</evidence>
<dbReference type="RefSeq" id="XP_025344257.1">
    <property type="nucleotide sequence ID" value="XM_025486707.1"/>
</dbReference>
<evidence type="ECO:0000256" key="4">
    <source>
        <dbReference type="SAM" id="Phobius"/>
    </source>
</evidence>
<evidence type="ECO:0000313" key="7">
    <source>
        <dbReference type="Proteomes" id="UP000244309"/>
    </source>
</evidence>
<organism evidence="6 7">
    <name type="scientific">Candidozyma haemuli</name>
    <dbReference type="NCBI Taxonomy" id="45357"/>
    <lineage>
        <taxon>Eukaryota</taxon>
        <taxon>Fungi</taxon>
        <taxon>Dikarya</taxon>
        <taxon>Ascomycota</taxon>
        <taxon>Saccharomycotina</taxon>
        <taxon>Pichiomycetes</taxon>
        <taxon>Metschnikowiaceae</taxon>
        <taxon>Candidozyma</taxon>
    </lineage>
</organism>
<dbReference type="GO" id="GO:0016042">
    <property type="term" value="P:lipid catabolic process"/>
    <property type="evidence" value="ECO:0007669"/>
    <property type="project" value="UniProtKB-KW"/>
</dbReference>
<feature type="compositionally biased region" description="Basic and acidic residues" evidence="3">
    <location>
        <begin position="393"/>
        <end position="402"/>
    </location>
</feature>
<dbReference type="GO" id="GO:0005811">
    <property type="term" value="C:lipid droplet"/>
    <property type="evidence" value="ECO:0007669"/>
    <property type="project" value="TreeGrafter"/>
</dbReference>
<gene>
    <name evidence="6" type="ORF">CXQ85_003051</name>
</gene>
<feature type="domain" description="DUF676" evidence="5">
    <location>
        <begin position="4"/>
        <end position="203"/>
    </location>
</feature>
<evidence type="ECO:0000313" key="6">
    <source>
        <dbReference type="EMBL" id="PVH23317.1"/>
    </source>
</evidence>
<sequence length="541" mass="61949">MGEEDEAHLFVLVHGLWGSPTHMSTVEQALKHSLAGVCHERIVTMKPSSFRFWKTYDGINRCAEKVIAEILYEIETLKQKDSCKVTKISIIGYSLGGLISRYVVGSLYEMEFFQEVAPMFFCTFATPHVGVHFFRNNLFDKTANVVGKYILGVTGFQLFVADKGRLLVQMSDPESIFYKGLQCFEKRLLLANIKNDRSVAFYTSFITPHSPFDRWNTLKVKYFKDLPSSRIAGITVRPKFVDLQRSRRVEPAEGQPINSQEATSIFRRNRILRYTVILVAASILVPFYIPMILCISSYVSWYSIVKVKLSSDPKNKNHWKEVRSAVYLGGEVNKEHAQRGEERRKERINLAHKDSFKGETSFFTEHGMENVLYAESRLHDKQPEFVSDSPDCNSDRETKTDESLEIQQLSRDNCDSSDCEKAKEKKRSLLPSFLRKQKLIDIDASVNDSIMKTHSAKLSVRDYSQYPLFTEDTKLDISSDQSTIIENLNKLSWEKIAVYHDSFNAHDGIVARRGERTNPKGTSTVYLWVSILRNHFASASS</sequence>
<dbReference type="VEuPathDB" id="FungiDB:CXQ85_003051"/>
<keyword evidence="4" id="KW-1133">Transmembrane helix</keyword>
<dbReference type="Gene3D" id="3.40.50.1820">
    <property type="entry name" value="alpha/beta hydrolase"/>
    <property type="match status" value="1"/>
</dbReference>
<protein>
    <recommendedName>
        <fullName evidence="5">DUF676 domain-containing protein</fullName>
    </recommendedName>
</protein>